<gene>
    <name evidence="1" type="ORF">DSO57_1022397</name>
</gene>
<organism evidence="1 2">
    <name type="scientific">Entomophthora muscae</name>
    <dbReference type="NCBI Taxonomy" id="34485"/>
    <lineage>
        <taxon>Eukaryota</taxon>
        <taxon>Fungi</taxon>
        <taxon>Fungi incertae sedis</taxon>
        <taxon>Zoopagomycota</taxon>
        <taxon>Entomophthoromycotina</taxon>
        <taxon>Entomophthoromycetes</taxon>
        <taxon>Entomophthorales</taxon>
        <taxon>Entomophthoraceae</taxon>
        <taxon>Entomophthora</taxon>
    </lineage>
</organism>
<dbReference type="Proteomes" id="UP001165960">
    <property type="component" value="Unassembled WGS sequence"/>
</dbReference>
<reference evidence="1" key="1">
    <citation type="submission" date="2022-04" db="EMBL/GenBank/DDBJ databases">
        <title>Genome of the entomopathogenic fungus Entomophthora muscae.</title>
        <authorList>
            <person name="Elya C."/>
            <person name="Lovett B.R."/>
            <person name="Lee E."/>
            <person name="Macias A.M."/>
            <person name="Hajek A.E."/>
            <person name="De Bivort B.L."/>
            <person name="Kasson M.T."/>
            <person name="De Fine Licht H.H."/>
            <person name="Stajich J.E."/>
        </authorList>
    </citation>
    <scope>NUCLEOTIDE SEQUENCE</scope>
    <source>
        <strain evidence="1">Berkeley</strain>
    </source>
</reference>
<evidence type="ECO:0000313" key="1">
    <source>
        <dbReference type="EMBL" id="KAJ9049623.1"/>
    </source>
</evidence>
<name>A0ACC2RHQ4_9FUNG</name>
<accession>A0ACC2RHQ4</accession>
<sequence>MNSFQSWFFCQSTPKSIGQLWWPCSWEAAVGCPGSKPGTGWVGVASFKLPSSDPSPLCGAGSPANPFRTFLTTPWHLLGSVLLWGGAALASLDSLPLAERQILMIGLPVPFQTLGFLRTFCTDAYTAPPAQHLDRRVPPKVTPTSSNLGVFPAEFESETVVTSQFPEFYAEVMLILSQAIYL</sequence>
<dbReference type="EMBL" id="QTSX02007212">
    <property type="protein sequence ID" value="KAJ9049623.1"/>
    <property type="molecule type" value="Genomic_DNA"/>
</dbReference>
<evidence type="ECO:0000313" key="2">
    <source>
        <dbReference type="Proteomes" id="UP001165960"/>
    </source>
</evidence>
<proteinExistence type="predicted"/>
<keyword evidence="2" id="KW-1185">Reference proteome</keyword>
<protein>
    <submittedName>
        <fullName evidence="1">Uncharacterized protein</fullName>
    </submittedName>
</protein>
<comment type="caution">
    <text evidence="1">The sequence shown here is derived from an EMBL/GenBank/DDBJ whole genome shotgun (WGS) entry which is preliminary data.</text>
</comment>